<dbReference type="NCBIfam" id="TIGR01640">
    <property type="entry name" value="F_box_assoc_1"/>
    <property type="match status" value="1"/>
</dbReference>
<sequence length="489" mass="54759">MPPKKVTIWRSITFAIKSKLDPSIPAPASTLQPPPPPTAMVDPEQYNLLMERIQNLNEMMQAMRQPPTVISLENLPSECSQKMPWSSESRGEKRTAIFIPEKNKRVRSECGQRELSNRKSKKIPPDAMVLILSRLPTKSVARFRSVSKLWNSLTCEPSFALQQFRNGPNKDRPSVLILSWRCNIEFSLKQFEEGRPMSEKLYFIGPKRLPCYVMTNSCNGLICVLGLRSAIMVNPGTGEVTTLPEGTIGCNNSKLPISGGLGFDVSTGEYKVVRFVHRLDRTVACEVLTLGSQSWRRISNAPLPDTVRPPVVVNEAIHWTAKCDRHDGPEVAVSFDIRHETFDVIMHPEGSCSSKIGSMVSVVGELAGYLCVSDKNTLTSQMDIWILVDYSQRRWIKQYSINLLVMENCSWDYVRVVKPLTIRDGNILLTDGRGRFDYYEPESGSFRMLMHDSAACGYTTLHVESLISPAAVQQGTGLAYGRGNLNAEN</sequence>
<dbReference type="CDD" id="cd22157">
    <property type="entry name" value="F-box_AtFBW1-like"/>
    <property type="match status" value="1"/>
</dbReference>
<dbReference type="InterPro" id="IPR013187">
    <property type="entry name" value="F-box-assoc_dom_typ3"/>
</dbReference>
<evidence type="ECO:0000313" key="3">
    <source>
        <dbReference type="Proteomes" id="UP000797356"/>
    </source>
</evidence>
<dbReference type="PANTHER" id="PTHR31111:SF136">
    <property type="entry name" value="F-BOX ASSOCIATED DOMAIN-CONTAINING PROTEIN"/>
    <property type="match status" value="1"/>
</dbReference>
<proteinExistence type="predicted"/>
<dbReference type="Gene3D" id="1.20.1280.50">
    <property type="match status" value="1"/>
</dbReference>
<comment type="caution">
    <text evidence="2">The sequence shown here is derived from an EMBL/GenBank/DDBJ whole genome shotgun (WGS) entry which is preliminary data.</text>
</comment>
<dbReference type="Pfam" id="PF00646">
    <property type="entry name" value="F-box"/>
    <property type="match status" value="1"/>
</dbReference>
<organism evidence="2 3">
    <name type="scientific">Cocos nucifera</name>
    <name type="common">Coconut palm</name>
    <dbReference type="NCBI Taxonomy" id="13894"/>
    <lineage>
        <taxon>Eukaryota</taxon>
        <taxon>Viridiplantae</taxon>
        <taxon>Streptophyta</taxon>
        <taxon>Embryophyta</taxon>
        <taxon>Tracheophyta</taxon>
        <taxon>Spermatophyta</taxon>
        <taxon>Magnoliopsida</taxon>
        <taxon>Liliopsida</taxon>
        <taxon>Arecaceae</taxon>
        <taxon>Arecoideae</taxon>
        <taxon>Cocoseae</taxon>
        <taxon>Attaleinae</taxon>
        <taxon>Cocos</taxon>
    </lineage>
</organism>
<reference evidence="2" key="1">
    <citation type="journal article" date="2017" name="Gigascience">
        <title>The genome draft of coconut (Cocos nucifera).</title>
        <authorList>
            <person name="Xiao Y."/>
            <person name="Xu P."/>
            <person name="Fan H."/>
            <person name="Baudouin L."/>
            <person name="Xia W."/>
            <person name="Bocs S."/>
            <person name="Xu J."/>
            <person name="Li Q."/>
            <person name="Guo A."/>
            <person name="Zhou L."/>
            <person name="Li J."/>
            <person name="Wu Y."/>
            <person name="Ma Z."/>
            <person name="Armero A."/>
            <person name="Issali A.E."/>
            <person name="Liu N."/>
            <person name="Peng M."/>
            <person name="Yang Y."/>
        </authorList>
    </citation>
    <scope>NUCLEOTIDE SEQUENCE</scope>
    <source>
        <tissue evidence="2">Spear leaf of Hainan Tall coconut</tissue>
    </source>
</reference>
<name>A0A8K0IBP1_COCNU</name>
<dbReference type="SMART" id="SM00256">
    <property type="entry name" value="FBOX"/>
    <property type="match status" value="1"/>
</dbReference>
<dbReference type="PANTHER" id="PTHR31111">
    <property type="entry name" value="BNAA05G37150D PROTEIN-RELATED"/>
    <property type="match status" value="1"/>
</dbReference>
<dbReference type="InterPro" id="IPR001810">
    <property type="entry name" value="F-box_dom"/>
</dbReference>
<accession>A0A8K0IBP1</accession>
<gene>
    <name evidence="2" type="ORF">COCNU_06G006610</name>
</gene>
<reference evidence="2" key="2">
    <citation type="submission" date="2019-07" db="EMBL/GenBank/DDBJ databases">
        <authorList>
            <person name="Yang Y."/>
            <person name="Bocs S."/>
            <person name="Baudouin L."/>
        </authorList>
    </citation>
    <scope>NUCLEOTIDE SEQUENCE</scope>
    <source>
        <tissue evidence="2">Spear leaf of Hainan Tall coconut</tissue>
    </source>
</reference>
<feature type="domain" description="F-box" evidence="1">
    <location>
        <begin position="123"/>
        <end position="163"/>
    </location>
</feature>
<dbReference type="Pfam" id="PF08268">
    <property type="entry name" value="FBA_3"/>
    <property type="match status" value="1"/>
</dbReference>
<protein>
    <submittedName>
        <fullName evidence="2">F-box/kelch-repeat protein</fullName>
    </submittedName>
</protein>
<dbReference type="InterPro" id="IPR017451">
    <property type="entry name" value="F-box-assoc_interact_dom"/>
</dbReference>
<dbReference type="SUPFAM" id="SSF81383">
    <property type="entry name" value="F-box domain"/>
    <property type="match status" value="1"/>
</dbReference>
<dbReference type="InterPro" id="IPR036047">
    <property type="entry name" value="F-box-like_dom_sf"/>
</dbReference>
<keyword evidence="3" id="KW-1185">Reference proteome</keyword>
<evidence type="ECO:0000313" key="2">
    <source>
        <dbReference type="EMBL" id="KAG1346832.1"/>
    </source>
</evidence>
<dbReference type="EMBL" id="CM017877">
    <property type="protein sequence ID" value="KAG1346832.1"/>
    <property type="molecule type" value="Genomic_DNA"/>
</dbReference>
<dbReference type="OrthoDB" id="5319261at2759"/>
<dbReference type="Proteomes" id="UP000797356">
    <property type="component" value="Chromosome 6"/>
</dbReference>
<dbReference type="AlphaFoldDB" id="A0A8K0IBP1"/>
<evidence type="ECO:0000259" key="1">
    <source>
        <dbReference type="SMART" id="SM00256"/>
    </source>
</evidence>